<gene>
    <name evidence="2" type="ORF">F2Q68_00034432</name>
</gene>
<reference evidence="2" key="1">
    <citation type="submission" date="2019-12" db="EMBL/GenBank/DDBJ databases">
        <title>Genome sequencing and annotation of Brassica cretica.</title>
        <authorList>
            <person name="Studholme D.J."/>
            <person name="Sarris P.F."/>
        </authorList>
    </citation>
    <scope>NUCLEOTIDE SEQUENCE</scope>
    <source>
        <strain evidence="2">PFS-001/15</strain>
        <tissue evidence="2">Leaf</tissue>
    </source>
</reference>
<dbReference type="AlphaFoldDB" id="A0A8S9H554"/>
<proteinExistence type="predicted"/>
<name>A0A8S9H554_BRACR</name>
<evidence type="ECO:0000313" key="3">
    <source>
        <dbReference type="Proteomes" id="UP000712281"/>
    </source>
</evidence>
<evidence type="ECO:0000256" key="1">
    <source>
        <dbReference type="SAM" id="MobiDB-lite"/>
    </source>
</evidence>
<accession>A0A8S9H554</accession>
<evidence type="ECO:0000313" key="2">
    <source>
        <dbReference type="EMBL" id="KAF2552969.1"/>
    </source>
</evidence>
<sequence>MLRDDGDKLKRHYIHSFRIFQPQPSRGKKQRILIRSKPHTSGNTSSREDNTTLNRSNKTQHRNYQLVPTGSCWLWVLSLDQIPAVHDQTFCSPWFLLVPSPILGSDPRSLRICRFRIPTQSRCLPLLTLAGSGSSLHNKSQQPSDRMGAAITNEALDDIHTSIFTTPPHMRKMQGSQAGHNIFRPGLQPGRILKTGGVRRRTPGNTTGISLIAGWIERLLVLINFHWSCSAKGSLPKRREHCFSAFCKGAEEKRELYTKTCWPYDSWVQLEQRRVKEAGEHTFQLLFISGFRVPASRSQIPGPRSQVPDPGSGSPATHLTWSVVSMFGRVWSLRNDQTLARARSLRSDRALAQARLLRSDRAGRALGRYVATELWLELGRYVAIGLWLELGRYIATERVGCSVAT</sequence>
<dbReference type="Proteomes" id="UP000712281">
    <property type="component" value="Unassembled WGS sequence"/>
</dbReference>
<dbReference type="EMBL" id="QGKW02001988">
    <property type="protein sequence ID" value="KAF2552969.1"/>
    <property type="molecule type" value="Genomic_DNA"/>
</dbReference>
<organism evidence="2 3">
    <name type="scientific">Brassica cretica</name>
    <name type="common">Mustard</name>
    <dbReference type="NCBI Taxonomy" id="69181"/>
    <lineage>
        <taxon>Eukaryota</taxon>
        <taxon>Viridiplantae</taxon>
        <taxon>Streptophyta</taxon>
        <taxon>Embryophyta</taxon>
        <taxon>Tracheophyta</taxon>
        <taxon>Spermatophyta</taxon>
        <taxon>Magnoliopsida</taxon>
        <taxon>eudicotyledons</taxon>
        <taxon>Gunneridae</taxon>
        <taxon>Pentapetalae</taxon>
        <taxon>rosids</taxon>
        <taxon>malvids</taxon>
        <taxon>Brassicales</taxon>
        <taxon>Brassicaceae</taxon>
        <taxon>Brassiceae</taxon>
        <taxon>Brassica</taxon>
    </lineage>
</organism>
<feature type="compositionally biased region" description="Basic residues" evidence="1">
    <location>
        <begin position="26"/>
        <end position="38"/>
    </location>
</feature>
<feature type="region of interest" description="Disordered" evidence="1">
    <location>
        <begin position="23"/>
        <end position="60"/>
    </location>
</feature>
<protein>
    <submittedName>
        <fullName evidence="2">Uncharacterized protein</fullName>
    </submittedName>
</protein>
<comment type="caution">
    <text evidence="2">The sequence shown here is derived from an EMBL/GenBank/DDBJ whole genome shotgun (WGS) entry which is preliminary data.</text>
</comment>
<feature type="compositionally biased region" description="Polar residues" evidence="1">
    <location>
        <begin position="39"/>
        <end position="60"/>
    </location>
</feature>